<name>A0AAE1EI78_PETCI</name>
<sequence length="107" mass="11897">MYKRRCVKASVLLEDILAHKPNTLCETCTLGPHLISESRPCLTHSPCNHAPPHHSTSTLLHALACYQEVDPSLFIHLYNGNVVAFWVHEREATGAGWVLVREDLGNG</sequence>
<dbReference type="EMBL" id="JAWQEG010007068">
    <property type="protein sequence ID" value="KAK3853169.1"/>
    <property type="molecule type" value="Genomic_DNA"/>
</dbReference>
<evidence type="ECO:0000313" key="1">
    <source>
        <dbReference type="EMBL" id="KAK3853169.1"/>
    </source>
</evidence>
<reference evidence="1" key="1">
    <citation type="submission" date="2023-10" db="EMBL/GenBank/DDBJ databases">
        <title>Genome assemblies of two species of porcelain crab, Petrolisthes cinctipes and Petrolisthes manimaculis (Anomura: Porcellanidae).</title>
        <authorList>
            <person name="Angst P."/>
        </authorList>
    </citation>
    <scope>NUCLEOTIDE SEQUENCE</scope>
    <source>
        <strain evidence="1">PB745_01</strain>
        <tissue evidence="1">Gill</tissue>
    </source>
</reference>
<protein>
    <submittedName>
        <fullName evidence="1">Uncharacterized protein</fullName>
    </submittedName>
</protein>
<dbReference type="Proteomes" id="UP001286313">
    <property type="component" value="Unassembled WGS sequence"/>
</dbReference>
<dbReference type="AlphaFoldDB" id="A0AAE1EI78"/>
<evidence type="ECO:0000313" key="2">
    <source>
        <dbReference type="Proteomes" id="UP001286313"/>
    </source>
</evidence>
<proteinExistence type="predicted"/>
<keyword evidence="2" id="KW-1185">Reference proteome</keyword>
<gene>
    <name evidence="1" type="ORF">Pcinc_040278</name>
</gene>
<accession>A0AAE1EI78</accession>
<comment type="caution">
    <text evidence="1">The sequence shown here is derived from an EMBL/GenBank/DDBJ whole genome shotgun (WGS) entry which is preliminary data.</text>
</comment>
<organism evidence="1 2">
    <name type="scientific">Petrolisthes cinctipes</name>
    <name type="common">Flat porcelain crab</name>
    <dbReference type="NCBI Taxonomy" id="88211"/>
    <lineage>
        <taxon>Eukaryota</taxon>
        <taxon>Metazoa</taxon>
        <taxon>Ecdysozoa</taxon>
        <taxon>Arthropoda</taxon>
        <taxon>Crustacea</taxon>
        <taxon>Multicrustacea</taxon>
        <taxon>Malacostraca</taxon>
        <taxon>Eumalacostraca</taxon>
        <taxon>Eucarida</taxon>
        <taxon>Decapoda</taxon>
        <taxon>Pleocyemata</taxon>
        <taxon>Anomura</taxon>
        <taxon>Galatheoidea</taxon>
        <taxon>Porcellanidae</taxon>
        <taxon>Petrolisthes</taxon>
    </lineage>
</organism>